<dbReference type="EMBL" id="CAJVPT010033014">
    <property type="protein sequence ID" value="CAG8703343.1"/>
    <property type="molecule type" value="Genomic_DNA"/>
</dbReference>
<name>A0ACA9PHY1_9GLOM</name>
<sequence length="170" mass="18780">KAADLATIIDYIRFKEDILSVHTTGNAPDVAHSRAGESADSKFPMPSDMDTTGLILLEENDLRFPHFTNEDAYTLGQHMRKRFKASNRYAKGNGVAIAIKSVAGHVLYACTVGDSGDVTLESWNCIDGMIATVVKTGHSSYYIEKKLADHGRRPEQLGYRMMRSITSPEL</sequence>
<feature type="non-terminal residue" evidence="1">
    <location>
        <position position="1"/>
    </location>
</feature>
<proteinExistence type="predicted"/>
<evidence type="ECO:0000313" key="2">
    <source>
        <dbReference type="Proteomes" id="UP000789525"/>
    </source>
</evidence>
<protein>
    <submittedName>
        <fullName evidence="1">3378_t:CDS:1</fullName>
    </submittedName>
</protein>
<dbReference type="Proteomes" id="UP000789525">
    <property type="component" value="Unassembled WGS sequence"/>
</dbReference>
<reference evidence="1" key="1">
    <citation type="submission" date="2021-06" db="EMBL/GenBank/DDBJ databases">
        <authorList>
            <person name="Kallberg Y."/>
            <person name="Tangrot J."/>
            <person name="Rosling A."/>
        </authorList>
    </citation>
    <scope>NUCLEOTIDE SEQUENCE</scope>
    <source>
        <strain evidence="1">CL356</strain>
    </source>
</reference>
<comment type="caution">
    <text evidence="1">The sequence shown here is derived from an EMBL/GenBank/DDBJ whole genome shotgun (WGS) entry which is preliminary data.</text>
</comment>
<gene>
    <name evidence="1" type="ORF">ACOLOM_LOCUS10345</name>
</gene>
<organism evidence="1 2">
    <name type="scientific">Acaulospora colombiana</name>
    <dbReference type="NCBI Taxonomy" id="27376"/>
    <lineage>
        <taxon>Eukaryota</taxon>
        <taxon>Fungi</taxon>
        <taxon>Fungi incertae sedis</taxon>
        <taxon>Mucoromycota</taxon>
        <taxon>Glomeromycotina</taxon>
        <taxon>Glomeromycetes</taxon>
        <taxon>Diversisporales</taxon>
        <taxon>Acaulosporaceae</taxon>
        <taxon>Acaulospora</taxon>
    </lineage>
</organism>
<evidence type="ECO:0000313" key="1">
    <source>
        <dbReference type="EMBL" id="CAG8703343.1"/>
    </source>
</evidence>
<keyword evidence="2" id="KW-1185">Reference proteome</keyword>
<accession>A0ACA9PHY1</accession>